<comment type="subcellular location">
    <subcellularLocation>
        <location evidence="9">Mitochondrion inner membrane</location>
        <topology evidence="9">Peripheral membrane protein</topology>
        <orientation evidence="9">Matrix side</orientation>
    </subcellularLocation>
</comment>
<dbReference type="GO" id="GO:0005743">
    <property type="term" value="C:mitochondrial inner membrane"/>
    <property type="evidence" value="ECO:0007669"/>
    <property type="project" value="UniProtKB-SubCell"/>
</dbReference>
<evidence type="ECO:0000313" key="12">
    <source>
        <dbReference type="Proteomes" id="UP000245783"/>
    </source>
</evidence>
<dbReference type="RefSeq" id="XP_025370627.1">
    <property type="nucleotide sequence ID" value="XM_025513599.1"/>
</dbReference>
<keyword evidence="6 9" id="KW-0249">Electron transport</keyword>
<keyword evidence="5 9" id="KW-0809">Transit peptide</keyword>
<keyword evidence="2 9" id="KW-0813">Transport</keyword>
<dbReference type="FunFam" id="3.30.160.190:FF:000001">
    <property type="entry name" value="NADH-ubiquinone oxidoreductase 21 kDa subunit mitochondrial"/>
    <property type="match status" value="1"/>
</dbReference>
<dbReference type="InParanoid" id="A0A316W0L8"/>
<evidence type="ECO:0000256" key="7">
    <source>
        <dbReference type="ARBA" id="ARBA00023128"/>
    </source>
</evidence>
<evidence type="ECO:0000256" key="4">
    <source>
        <dbReference type="ARBA" id="ARBA00022792"/>
    </source>
</evidence>
<evidence type="ECO:0000256" key="6">
    <source>
        <dbReference type="ARBA" id="ARBA00022982"/>
    </source>
</evidence>
<gene>
    <name evidence="11" type="ORF">IE81DRAFT_322323</name>
</gene>
<dbReference type="InterPro" id="IPR038532">
    <property type="entry name" value="NDUFS4-like_sf"/>
</dbReference>
<evidence type="ECO:0000256" key="2">
    <source>
        <dbReference type="ARBA" id="ARBA00022448"/>
    </source>
</evidence>
<evidence type="ECO:0000256" key="3">
    <source>
        <dbReference type="ARBA" id="ARBA00022660"/>
    </source>
</evidence>
<dbReference type="OrthoDB" id="3089at2759"/>
<keyword evidence="4 9" id="KW-0999">Mitochondrion inner membrane</keyword>
<sequence length="187" mass="20786">MSLIRHALTRASTASRALSSQSTCTAPTSFSTFAPLLESSSNSSVPAKKDQARDLAAEQRARQSEPVAADVLSDAPAELRQRAVRIFKPTKTANSSGKAGTNVWRVDFDIMQGSGRWENPLMGWASSADYMQALHIKFKSKDDAIHFCEKQNWPYFVQEPHAPRIPPKSYAANYAYSDKKLRIHQTK</sequence>
<dbReference type="GO" id="GO:0022900">
    <property type="term" value="P:electron transport chain"/>
    <property type="evidence" value="ECO:0007669"/>
    <property type="project" value="InterPro"/>
</dbReference>
<keyword evidence="11" id="KW-0830">Ubiquinone</keyword>
<reference evidence="11 12" key="1">
    <citation type="journal article" date="2018" name="Mol. Biol. Evol.">
        <title>Broad Genomic Sampling Reveals a Smut Pathogenic Ancestry of the Fungal Clade Ustilaginomycotina.</title>
        <authorList>
            <person name="Kijpornyongpan T."/>
            <person name="Mondo S.J."/>
            <person name="Barry K."/>
            <person name="Sandor L."/>
            <person name="Lee J."/>
            <person name="Lipzen A."/>
            <person name="Pangilinan J."/>
            <person name="LaButti K."/>
            <person name="Hainaut M."/>
            <person name="Henrissat B."/>
            <person name="Grigoriev I.V."/>
            <person name="Spatafora J.W."/>
            <person name="Aime M.C."/>
        </authorList>
    </citation>
    <scope>NUCLEOTIDE SEQUENCE [LARGE SCALE GENOMIC DNA]</scope>
    <source>
        <strain evidence="11 12">MCA 4658</strain>
    </source>
</reference>
<keyword evidence="12" id="KW-1185">Reference proteome</keyword>
<dbReference type="Gene3D" id="3.30.160.190">
    <property type="entry name" value="atu1810 like domain"/>
    <property type="match status" value="1"/>
</dbReference>
<evidence type="ECO:0000313" key="11">
    <source>
        <dbReference type="EMBL" id="PWN43467.1"/>
    </source>
</evidence>
<evidence type="ECO:0000256" key="9">
    <source>
        <dbReference type="RuleBase" id="RU367010"/>
    </source>
</evidence>
<dbReference type="AlphaFoldDB" id="A0A316W0L8"/>
<dbReference type="EMBL" id="KZ819369">
    <property type="protein sequence ID" value="PWN43467.1"/>
    <property type="molecule type" value="Genomic_DNA"/>
</dbReference>
<dbReference type="STRING" id="1522189.A0A316W0L8"/>
<comment type="function">
    <text evidence="9">Accessory subunit of the mitochondrial membrane respiratory chain NADH dehydrogenase (Complex I), that is believed not to be involved in catalysis. Complex I functions in the transfer of electrons from NADH to the respiratory chain. The immediate electron acceptor for the enzyme is believed to be ubiquinone.</text>
</comment>
<proteinExistence type="inferred from homology"/>
<dbReference type="InterPro" id="IPR006885">
    <property type="entry name" value="NADH_UbQ_FeS_4_mit-like"/>
</dbReference>
<accession>A0A316W0L8</accession>
<keyword evidence="7 9" id="KW-0496">Mitochondrion</keyword>
<evidence type="ECO:0000256" key="1">
    <source>
        <dbReference type="ARBA" id="ARBA00005882"/>
    </source>
</evidence>
<dbReference type="Proteomes" id="UP000245783">
    <property type="component" value="Unassembled WGS sequence"/>
</dbReference>
<dbReference type="PANTHER" id="PTHR12219:SF8">
    <property type="entry name" value="NADH DEHYDROGENASE [UBIQUINONE] IRON-SULFUR PROTEIN 4, MITOCHONDRIAL"/>
    <property type="match status" value="1"/>
</dbReference>
<feature type="region of interest" description="Disordered" evidence="10">
    <location>
        <begin position="39"/>
        <end position="69"/>
    </location>
</feature>
<evidence type="ECO:0000256" key="10">
    <source>
        <dbReference type="SAM" id="MobiDB-lite"/>
    </source>
</evidence>
<name>A0A316W0L8_9BASI</name>
<protein>
    <recommendedName>
        <fullName evidence="9">NADH dehydrogenase [ubiquinone] iron-sulfur protein 4, mitochondrial</fullName>
    </recommendedName>
</protein>
<dbReference type="GeneID" id="37035469"/>
<organism evidence="11 12">
    <name type="scientific">Ceraceosorus guamensis</name>
    <dbReference type="NCBI Taxonomy" id="1522189"/>
    <lineage>
        <taxon>Eukaryota</taxon>
        <taxon>Fungi</taxon>
        <taxon>Dikarya</taxon>
        <taxon>Basidiomycota</taxon>
        <taxon>Ustilaginomycotina</taxon>
        <taxon>Exobasidiomycetes</taxon>
        <taxon>Ceraceosorales</taxon>
        <taxon>Ceraceosoraceae</taxon>
        <taxon>Ceraceosorus</taxon>
    </lineage>
</organism>
<comment type="similarity">
    <text evidence="1 9">Belongs to the complex I NDUFS4 subunit family.</text>
</comment>
<keyword evidence="8 9" id="KW-0472">Membrane</keyword>
<evidence type="ECO:0000256" key="5">
    <source>
        <dbReference type="ARBA" id="ARBA00022946"/>
    </source>
</evidence>
<dbReference type="PANTHER" id="PTHR12219">
    <property type="entry name" value="NADH-UBIQUINONE OXIDOREDUCTASE"/>
    <property type="match status" value="1"/>
</dbReference>
<keyword evidence="3 9" id="KW-0679">Respiratory chain</keyword>
<evidence type="ECO:0000256" key="8">
    <source>
        <dbReference type="ARBA" id="ARBA00023136"/>
    </source>
</evidence>
<feature type="compositionally biased region" description="Basic and acidic residues" evidence="10">
    <location>
        <begin position="47"/>
        <end position="63"/>
    </location>
</feature>
<dbReference type="Pfam" id="PF04800">
    <property type="entry name" value="NDUS4"/>
    <property type="match status" value="1"/>
</dbReference>